<dbReference type="InterPro" id="IPR044993">
    <property type="entry name" value="BXL"/>
</dbReference>
<gene>
    <name evidence="7" type="ORF">NEMBOFW57_002902</name>
</gene>
<keyword evidence="8" id="KW-1185">Reference proteome</keyword>
<evidence type="ECO:0000259" key="6">
    <source>
        <dbReference type="Pfam" id="PF01915"/>
    </source>
</evidence>
<keyword evidence="2" id="KW-0378">Hydrolase</keyword>
<feature type="domain" description="Glycoside hydrolase family 3 C-terminal" evidence="6">
    <location>
        <begin position="1"/>
        <end position="199"/>
    </location>
</feature>
<dbReference type="EMBL" id="JAHCVI010000001">
    <property type="protein sequence ID" value="KAG7292857.1"/>
    <property type="molecule type" value="Genomic_DNA"/>
</dbReference>
<dbReference type="Gene3D" id="3.40.50.1700">
    <property type="entry name" value="Glycoside hydrolase family 3 C-terminal domain"/>
    <property type="match status" value="1"/>
</dbReference>
<reference evidence="7" key="1">
    <citation type="submission" date="2023-02" db="EMBL/GenBank/DDBJ databases">
        <authorList>
            <person name="Palmer J.M."/>
        </authorList>
    </citation>
    <scope>NUCLEOTIDE SEQUENCE</scope>
    <source>
        <strain evidence="7">FW57</strain>
    </source>
</reference>
<sequence length="292" mass="31304">MLGGYSGYPPYLHSPVYAASQLNLTYLYATGPVAPANTTQDTWTAAALAAANQADIILYFGGTDTTIASEDKDRDSIAWPAAQLTLINTLAALSKPLIITQLGDQLDDTPLLTNPNISAVLWAGYPGQSGGTAVLNALTGAAPPAGRLPVTQYPASYTARLPMTDMALRPDPATGHPGRTYRWLPQSRAVRPFGFGLHYTTFSARFGVFPSFNLTTASLLAGCTETHRDRCPFPAPVSVWVTNTGPGGARDDNGNEQQQHNTSRPTTSRWCLRAARSARGPTRKRRWSGIRG</sequence>
<evidence type="ECO:0000256" key="3">
    <source>
        <dbReference type="ARBA" id="ARBA00023277"/>
    </source>
</evidence>
<accession>A0AAD4F472</accession>
<dbReference type="Pfam" id="PF01915">
    <property type="entry name" value="Glyco_hydro_3_C"/>
    <property type="match status" value="1"/>
</dbReference>
<evidence type="ECO:0000256" key="1">
    <source>
        <dbReference type="ARBA" id="ARBA00005336"/>
    </source>
</evidence>
<feature type="region of interest" description="Disordered" evidence="5">
    <location>
        <begin position="242"/>
        <end position="268"/>
    </location>
</feature>
<evidence type="ECO:0000256" key="4">
    <source>
        <dbReference type="ARBA" id="ARBA00023295"/>
    </source>
</evidence>
<dbReference type="GO" id="GO:0031222">
    <property type="term" value="P:arabinan catabolic process"/>
    <property type="evidence" value="ECO:0007669"/>
    <property type="project" value="TreeGrafter"/>
</dbReference>
<organism evidence="7 8">
    <name type="scientific">Staphylotrichum longicolle</name>
    <dbReference type="NCBI Taxonomy" id="669026"/>
    <lineage>
        <taxon>Eukaryota</taxon>
        <taxon>Fungi</taxon>
        <taxon>Dikarya</taxon>
        <taxon>Ascomycota</taxon>
        <taxon>Pezizomycotina</taxon>
        <taxon>Sordariomycetes</taxon>
        <taxon>Sordariomycetidae</taxon>
        <taxon>Sordariales</taxon>
        <taxon>Chaetomiaceae</taxon>
        <taxon>Staphylotrichum</taxon>
    </lineage>
</organism>
<keyword evidence="3" id="KW-0119">Carbohydrate metabolism</keyword>
<proteinExistence type="inferred from homology"/>
<dbReference type="GO" id="GO:0045493">
    <property type="term" value="P:xylan catabolic process"/>
    <property type="evidence" value="ECO:0007669"/>
    <property type="project" value="InterPro"/>
</dbReference>
<dbReference type="SUPFAM" id="SSF52279">
    <property type="entry name" value="Beta-D-glucan exohydrolase, C-terminal domain"/>
    <property type="match status" value="1"/>
</dbReference>
<feature type="compositionally biased region" description="Polar residues" evidence="5">
    <location>
        <begin position="255"/>
        <end position="268"/>
    </location>
</feature>
<dbReference type="GO" id="GO:0009044">
    <property type="term" value="F:xylan 1,4-beta-xylosidase activity"/>
    <property type="evidence" value="ECO:0007669"/>
    <property type="project" value="InterPro"/>
</dbReference>
<comment type="caution">
    <text evidence="7">The sequence shown here is derived from an EMBL/GenBank/DDBJ whole genome shotgun (WGS) entry which is preliminary data.</text>
</comment>
<dbReference type="InterPro" id="IPR002772">
    <property type="entry name" value="Glyco_hydro_3_C"/>
</dbReference>
<dbReference type="PANTHER" id="PTHR42721:SF3">
    <property type="entry name" value="BETA-D-XYLOSIDASE 5-RELATED"/>
    <property type="match status" value="1"/>
</dbReference>
<protein>
    <recommendedName>
        <fullName evidence="6">Glycoside hydrolase family 3 C-terminal domain-containing protein</fullName>
    </recommendedName>
</protein>
<comment type="similarity">
    <text evidence="1">Belongs to the glycosyl hydrolase 3 family.</text>
</comment>
<name>A0AAD4F472_9PEZI</name>
<evidence type="ECO:0000313" key="8">
    <source>
        <dbReference type="Proteomes" id="UP001197093"/>
    </source>
</evidence>
<dbReference type="Proteomes" id="UP001197093">
    <property type="component" value="Unassembled WGS sequence"/>
</dbReference>
<evidence type="ECO:0000313" key="7">
    <source>
        <dbReference type="EMBL" id="KAG7292857.1"/>
    </source>
</evidence>
<evidence type="ECO:0000256" key="5">
    <source>
        <dbReference type="SAM" id="MobiDB-lite"/>
    </source>
</evidence>
<dbReference type="GO" id="GO:0046556">
    <property type="term" value="F:alpha-L-arabinofuranosidase activity"/>
    <property type="evidence" value="ECO:0007669"/>
    <property type="project" value="TreeGrafter"/>
</dbReference>
<dbReference type="AlphaFoldDB" id="A0AAD4F472"/>
<dbReference type="PANTHER" id="PTHR42721">
    <property type="entry name" value="SUGAR HYDROLASE-RELATED"/>
    <property type="match status" value="1"/>
</dbReference>
<dbReference type="InterPro" id="IPR036881">
    <property type="entry name" value="Glyco_hydro_3_C_sf"/>
</dbReference>
<keyword evidence="4" id="KW-0326">Glycosidase</keyword>
<evidence type="ECO:0000256" key="2">
    <source>
        <dbReference type="ARBA" id="ARBA00022801"/>
    </source>
</evidence>